<evidence type="ECO:0000313" key="6">
    <source>
        <dbReference type="Proteomes" id="UP001431209"/>
    </source>
</evidence>
<dbReference type="InterPro" id="IPR000648">
    <property type="entry name" value="Oxysterol-bd"/>
</dbReference>
<organism evidence="5 6">
    <name type="scientific">Acrasis kona</name>
    <dbReference type="NCBI Taxonomy" id="1008807"/>
    <lineage>
        <taxon>Eukaryota</taxon>
        <taxon>Discoba</taxon>
        <taxon>Heterolobosea</taxon>
        <taxon>Tetramitia</taxon>
        <taxon>Eutetramitia</taxon>
        <taxon>Acrasidae</taxon>
        <taxon>Acrasis</taxon>
    </lineage>
</organism>
<comment type="caution">
    <text evidence="5">The sequence shown here is derived from an EMBL/GenBank/DDBJ whole genome shotgun (WGS) entry which is preliminary data.</text>
</comment>
<protein>
    <submittedName>
        <fullName evidence="4">Oxysterol-binding protein</fullName>
    </submittedName>
</protein>
<dbReference type="PROSITE" id="PS01013">
    <property type="entry name" value="OSBP"/>
    <property type="match status" value="1"/>
</dbReference>
<dbReference type="Proteomes" id="UP001431209">
    <property type="component" value="Unassembled WGS sequence"/>
</dbReference>
<sequence>MSSHHEEDETDSSNAISDNEMVDQETGTKRVLSPQEEEENLYHGQSEDDVETLGSETKSLLMTMMGQLKIGMDLTKIPIPCDFLEPRSLLEKLTDFTTHCQILNNAMDFEDPEQRMLEVTRWYLSGWHVKPKGVKKPYNPVLGEIFRCNYFLPDGSVMTCAAEQVSHHPPISALYCENQTKGLTVEGWYYPRSKFLGNSAASIADGLVKITFKERGEIYSCTWANIYARGVIFGKLIMEVGGKTSISCKKTGMSAEIDFKTKPMFGGEYNGVSAKIKKKGHTTHTISGKWNNVLTIKKRKMLGSGSNEEEFFNARTCKIMHKNVPLIQDQLPNESRRLWVDLTAAINSNNVQAAAEEKNKVETSQRELRKVREDKCEVHKPVLFRQGPEDFWTFIGHEHPFYVSLTNKDLSQLGKVAE</sequence>
<dbReference type="GO" id="GO:0032934">
    <property type="term" value="F:sterol binding"/>
    <property type="evidence" value="ECO:0007669"/>
    <property type="project" value="TreeGrafter"/>
</dbReference>
<comment type="similarity">
    <text evidence="1 2">Belongs to the OSBP family.</text>
</comment>
<evidence type="ECO:0000313" key="4">
    <source>
        <dbReference type="EMBL" id="KAL0478147.1"/>
    </source>
</evidence>
<dbReference type="GO" id="GO:0005829">
    <property type="term" value="C:cytosol"/>
    <property type="evidence" value="ECO:0007669"/>
    <property type="project" value="TreeGrafter"/>
</dbReference>
<dbReference type="Pfam" id="PF01237">
    <property type="entry name" value="Oxysterol_BP"/>
    <property type="match status" value="1"/>
</dbReference>
<dbReference type="Gene3D" id="1.10.287.2720">
    <property type="match status" value="1"/>
</dbReference>
<dbReference type="PANTHER" id="PTHR10972">
    <property type="entry name" value="OXYSTEROL-BINDING PROTEIN-RELATED"/>
    <property type="match status" value="1"/>
</dbReference>
<evidence type="ECO:0000256" key="3">
    <source>
        <dbReference type="SAM" id="MobiDB-lite"/>
    </source>
</evidence>
<accession>A0AAW2YZ28</accession>
<feature type="region of interest" description="Disordered" evidence="3">
    <location>
        <begin position="1"/>
        <end position="52"/>
    </location>
</feature>
<dbReference type="InterPro" id="IPR018494">
    <property type="entry name" value="Oxysterol-bd_CS"/>
</dbReference>
<evidence type="ECO:0000313" key="5">
    <source>
        <dbReference type="EMBL" id="KAL0482450.1"/>
    </source>
</evidence>
<name>A0AAW2YZ28_9EUKA</name>
<dbReference type="FunFam" id="1.10.287.2720:FF:000001">
    <property type="entry name" value="Oxysterol-binding OBPalpha"/>
    <property type="match status" value="1"/>
</dbReference>
<dbReference type="EMBL" id="JAOPGA020000321">
    <property type="protein sequence ID" value="KAL0478147.1"/>
    <property type="molecule type" value="Genomic_DNA"/>
</dbReference>
<evidence type="ECO:0000256" key="2">
    <source>
        <dbReference type="RuleBase" id="RU003844"/>
    </source>
</evidence>
<dbReference type="GO" id="GO:0016020">
    <property type="term" value="C:membrane"/>
    <property type="evidence" value="ECO:0007669"/>
    <property type="project" value="TreeGrafter"/>
</dbReference>
<dbReference type="Gene3D" id="2.40.160.120">
    <property type="match status" value="1"/>
</dbReference>
<dbReference type="SUPFAM" id="SSF144000">
    <property type="entry name" value="Oxysterol-binding protein-like"/>
    <property type="match status" value="1"/>
</dbReference>
<evidence type="ECO:0000256" key="1">
    <source>
        <dbReference type="ARBA" id="ARBA00008842"/>
    </source>
</evidence>
<gene>
    <name evidence="4" type="ORF">AKO1_002027</name>
    <name evidence="5" type="ORF">AKO1_013084</name>
</gene>
<dbReference type="InterPro" id="IPR037239">
    <property type="entry name" value="OSBP_sf"/>
</dbReference>
<proteinExistence type="inferred from homology"/>
<keyword evidence="6" id="KW-1185">Reference proteome</keyword>
<dbReference type="AlphaFoldDB" id="A0AAW2YZ28"/>
<reference evidence="5 6" key="1">
    <citation type="submission" date="2024-03" db="EMBL/GenBank/DDBJ databases">
        <title>The Acrasis kona genome and developmental transcriptomes reveal deep origins of eukaryotic multicellular pathways.</title>
        <authorList>
            <person name="Sheikh S."/>
            <person name="Fu C.-J."/>
            <person name="Brown M.W."/>
            <person name="Baldauf S.L."/>
        </authorList>
    </citation>
    <scope>NUCLEOTIDE SEQUENCE [LARGE SCALE GENOMIC DNA]</scope>
    <source>
        <strain evidence="5 6">ATCC MYA-3509</strain>
    </source>
</reference>
<dbReference type="Gene3D" id="3.30.70.3490">
    <property type="match status" value="1"/>
</dbReference>
<dbReference type="EMBL" id="JAOPGA020000855">
    <property type="protein sequence ID" value="KAL0482450.1"/>
    <property type="molecule type" value="Genomic_DNA"/>
</dbReference>
<dbReference type="PANTHER" id="PTHR10972:SF102">
    <property type="entry name" value="OXYSTEROL-BINDING PROTEIN"/>
    <property type="match status" value="1"/>
</dbReference>